<keyword evidence="2" id="KW-1185">Reference proteome</keyword>
<dbReference type="AlphaFoldDB" id="A0A9N9F0D1"/>
<name>A0A9N9F0D1_9GLOM</name>
<feature type="non-terminal residue" evidence="1">
    <location>
        <position position="1"/>
    </location>
</feature>
<evidence type="ECO:0000313" key="1">
    <source>
        <dbReference type="EMBL" id="CAG8696288.1"/>
    </source>
</evidence>
<proteinExistence type="predicted"/>
<sequence>LLYWKEGDKNIGHKHHIDGKVVIPPLAFISFIKFLPEDREFINPWEWDFFLLSIRLPYPDK</sequence>
<accession>A0A9N9F0D1</accession>
<evidence type="ECO:0000313" key="2">
    <source>
        <dbReference type="Proteomes" id="UP000789342"/>
    </source>
</evidence>
<gene>
    <name evidence="1" type="ORF">AMORRO_LOCUS11866</name>
</gene>
<dbReference type="EMBL" id="CAJVPV010016151">
    <property type="protein sequence ID" value="CAG8696288.1"/>
    <property type="molecule type" value="Genomic_DNA"/>
</dbReference>
<protein>
    <submittedName>
        <fullName evidence="1">487_t:CDS:1</fullName>
    </submittedName>
</protein>
<dbReference type="Proteomes" id="UP000789342">
    <property type="component" value="Unassembled WGS sequence"/>
</dbReference>
<organism evidence="1 2">
    <name type="scientific">Acaulospora morrowiae</name>
    <dbReference type="NCBI Taxonomy" id="94023"/>
    <lineage>
        <taxon>Eukaryota</taxon>
        <taxon>Fungi</taxon>
        <taxon>Fungi incertae sedis</taxon>
        <taxon>Mucoromycota</taxon>
        <taxon>Glomeromycotina</taxon>
        <taxon>Glomeromycetes</taxon>
        <taxon>Diversisporales</taxon>
        <taxon>Acaulosporaceae</taxon>
        <taxon>Acaulospora</taxon>
    </lineage>
</organism>
<comment type="caution">
    <text evidence="1">The sequence shown here is derived from an EMBL/GenBank/DDBJ whole genome shotgun (WGS) entry which is preliminary data.</text>
</comment>
<reference evidence="1" key="1">
    <citation type="submission" date="2021-06" db="EMBL/GenBank/DDBJ databases">
        <authorList>
            <person name="Kallberg Y."/>
            <person name="Tangrot J."/>
            <person name="Rosling A."/>
        </authorList>
    </citation>
    <scope>NUCLEOTIDE SEQUENCE</scope>
    <source>
        <strain evidence="1">CL551</strain>
    </source>
</reference>